<protein>
    <submittedName>
        <fullName evidence="6">Molybdate ABC transporter substrate-binding protein</fullName>
    </submittedName>
</protein>
<dbReference type="Gene3D" id="3.40.190.10">
    <property type="entry name" value="Periplasmic binding protein-like II"/>
    <property type="match status" value="2"/>
</dbReference>
<evidence type="ECO:0000256" key="4">
    <source>
        <dbReference type="PIRSR" id="PIRSR004846-1"/>
    </source>
</evidence>
<keyword evidence="3 5" id="KW-0732">Signal</keyword>
<accession>A0A1P8KM21</accession>
<organism evidence="6 7">
    <name type="scientific">Poseidonibacter parvus</name>
    <dbReference type="NCBI Taxonomy" id="1850254"/>
    <lineage>
        <taxon>Bacteria</taxon>
        <taxon>Pseudomonadati</taxon>
        <taxon>Campylobacterota</taxon>
        <taxon>Epsilonproteobacteria</taxon>
        <taxon>Campylobacterales</taxon>
        <taxon>Arcobacteraceae</taxon>
        <taxon>Poseidonibacter</taxon>
    </lineage>
</organism>
<feature type="binding site" evidence="4">
    <location>
        <position position="164"/>
    </location>
    <ligand>
        <name>molybdate</name>
        <dbReference type="ChEBI" id="CHEBI:36264"/>
    </ligand>
</feature>
<dbReference type="SUPFAM" id="SSF53850">
    <property type="entry name" value="Periplasmic binding protein-like II"/>
    <property type="match status" value="1"/>
</dbReference>
<dbReference type="PANTHER" id="PTHR30632">
    <property type="entry name" value="MOLYBDATE-BINDING PERIPLASMIC PROTEIN"/>
    <property type="match status" value="1"/>
</dbReference>
<evidence type="ECO:0000313" key="6">
    <source>
        <dbReference type="EMBL" id="APW65585.1"/>
    </source>
</evidence>
<evidence type="ECO:0000256" key="5">
    <source>
        <dbReference type="SAM" id="SignalP"/>
    </source>
</evidence>
<keyword evidence="4" id="KW-0500">Molybdenum</keyword>
<dbReference type="InterPro" id="IPR044084">
    <property type="entry name" value="AvModA-like_subst-bd"/>
</dbReference>
<evidence type="ECO:0000313" key="7">
    <source>
        <dbReference type="Proteomes" id="UP000186074"/>
    </source>
</evidence>
<reference evidence="6 7" key="1">
    <citation type="submission" date="2017-01" db="EMBL/GenBank/DDBJ databases">
        <title>Genome sequencing of Arcobacter sp. LPB0137.</title>
        <authorList>
            <person name="Lee G.-W."/>
            <person name="Yi H."/>
        </authorList>
    </citation>
    <scope>NUCLEOTIDE SEQUENCE [LARGE SCALE GENOMIC DNA]</scope>
    <source>
        <strain evidence="6 7">LPB0137</strain>
    </source>
</reference>
<dbReference type="GO" id="GO:0046872">
    <property type="term" value="F:metal ion binding"/>
    <property type="evidence" value="ECO:0007669"/>
    <property type="project" value="UniProtKB-KW"/>
</dbReference>
<dbReference type="InterPro" id="IPR050682">
    <property type="entry name" value="ModA/WtpA"/>
</dbReference>
<dbReference type="Proteomes" id="UP000186074">
    <property type="component" value="Chromosome"/>
</dbReference>
<gene>
    <name evidence="6" type="ORF">LPB137_06860</name>
</gene>
<dbReference type="RefSeq" id="WP_076086165.1">
    <property type="nucleotide sequence ID" value="NZ_CP019070.1"/>
</dbReference>
<keyword evidence="2 4" id="KW-0479">Metal-binding</keyword>
<dbReference type="KEGG" id="alp:LPB137_06860"/>
<evidence type="ECO:0000256" key="1">
    <source>
        <dbReference type="ARBA" id="ARBA00009175"/>
    </source>
</evidence>
<dbReference type="OrthoDB" id="9785015at2"/>
<dbReference type="STRING" id="1850254.LPB137_06860"/>
<name>A0A1P8KM21_9BACT</name>
<proteinExistence type="inferred from homology"/>
<dbReference type="InterPro" id="IPR005950">
    <property type="entry name" value="ModA"/>
</dbReference>
<dbReference type="GO" id="GO:0030973">
    <property type="term" value="F:molybdate ion binding"/>
    <property type="evidence" value="ECO:0007669"/>
    <property type="project" value="InterPro"/>
</dbReference>
<dbReference type="PANTHER" id="PTHR30632:SF14">
    <property type="entry name" value="TUNGSTATE_MOLYBDATE_CHROMATE-BINDING PROTEIN MODA"/>
    <property type="match status" value="1"/>
</dbReference>
<keyword evidence="7" id="KW-1185">Reference proteome</keyword>
<dbReference type="EMBL" id="CP019070">
    <property type="protein sequence ID" value="APW65585.1"/>
    <property type="molecule type" value="Genomic_DNA"/>
</dbReference>
<evidence type="ECO:0000256" key="3">
    <source>
        <dbReference type="ARBA" id="ARBA00022729"/>
    </source>
</evidence>
<dbReference type="CDD" id="cd13539">
    <property type="entry name" value="PBP2_AvModA"/>
    <property type="match status" value="1"/>
</dbReference>
<dbReference type="NCBIfam" id="TIGR01256">
    <property type="entry name" value="modA"/>
    <property type="match status" value="1"/>
</dbReference>
<dbReference type="AlphaFoldDB" id="A0A1P8KM21"/>
<comment type="similarity">
    <text evidence="1">Belongs to the bacterial solute-binding protein ModA family.</text>
</comment>
<feature type="binding site" evidence="4">
    <location>
        <position position="56"/>
    </location>
    <ligand>
        <name>molybdate</name>
        <dbReference type="ChEBI" id="CHEBI:36264"/>
    </ligand>
</feature>
<sequence length="251" mass="28048">MLYKILFVNILLVLNINANSITIAVAANVSYAINDLIKEFNTTFPSTKVNVVLGSSGKLTAQITHGAPYDLFMSANMKYPQNLYNNSKAISIPKVYAKGSLALFSSRKLDLKKDLNELLKDKKIKQIAIANPKTAPYGIASFEALKNAKVFNDVKSKFVYGESISQTISYAVSATDIGIIAKSSLFSDKMKQYKENLNWKELDSNLYTPIEQGIVLLKHAKNNKEALSFYNFILDKKAQSIFKQYGYLINE</sequence>
<feature type="chain" id="PRO_5012659068" evidence="5">
    <location>
        <begin position="27"/>
        <end position="251"/>
    </location>
</feature>
<evidence type="ECO:0000256" key="2">
    <source>
        <dbReference type="ARBA" id="ARBA00022723"/>
    </source>
</evidence>
<dbReference type="PIRSF" id="PIRSF004846">
    <property type="entry name" value="ModA"/>
    <property type="match status" value="1"/>
</dbReference>
<dbReference type="GO" id="GO:0015689">
    <property type="term" value="P:molybdate ion transport"/>
    <property type="evidence" value="ECO:0007669"/>
    <property type="project" value="InterPro"/>
</dbReference>
<dbReference type="Pfam" id="PF13531">
    <property type="entry name" value="SBP_bac_11"/>
    <property type="match status" value="1"/>
</dbReference>
<feature type="signal peptide" evidence="5">
    <location>
        <begin position="1"/>
        <end position="26"/>
    </location>
</feature>